<keyword evidence="3" id="KW-1185">Reference proteome</keyword>
<dbReference type="EMBL" id="BOQM01000046">
    <property type="protein sequence ID" value="GIM87832.1"/>
    <property type="molecule type" value="Genomic_DNA"/>
</dbReference>
<accession>A0ABQ4JYP2</accession>
<protein>
    <recommendedName>
        <fullName evidence="1">GIY-YIG domain-containing protein</fullName>
    </recommendedName>
</protein>
<comment type="caution">
    <text evidence="2">The sequence shown here is derived from an EMBL/GenBank/DDBJ whole genome shotgun (WGS) entry which is preliminary data.</text>
</comment>
<evidence type="ECO:0000313" key="3">
    <source>
        <dbReference type="Proteomes" id="UP000677457"/>
    </source>
</evidence>
<evidence type="ECO:0000313" key="2">
    <source>
        <dbReference type="EMBL" id="GIM87832.1"/>
    </source>
</evidence>
<gene>
    <name evidence="2" type="ORF">Sar04_45680</name>
</gene>
<dbReference type="Gene3D" id="3.40.1440.10">
    <property type="entry name" value="GIY-YIG endonuclease"/>
    <property type="match status" value="1"/>
</dbReference>
<dbReference type="InterPro" id="IPR000305">
    <property type="entry name" value="GIY-YIG_endonuc"/>
</dbReference>
<sequence>MVAGNTPVLVHNCSNDQGVYIFQDKKAGLPYVGQAASFQDRLGKHARRGRRDPDGHVICIHVCGSQAKREAVEADVIELLGGKEKLANEVNSPGLKRRFP</sequence>
<evidence type="ECO:0000259" key="1">
    <source>
        <dbReference type="Pfam" id="PF01541"/>
    </source>
</evidence>
<feature type="domain" description="GIY-YIG" evidence="1">
    <location>
        <begin position="18"/>
        <end position="79"/>
    </location>
</feature>
<dbReference type="Proteomes" id="UP000677457">
    <property type="component" value="Unassembled WGS sequence"/>
</dbReference>
<dbReference type="RefSeq" id="WP_080710928.1">
    <property type="nucleotide sequence ID" value="NZ_BOQM01000046.1"/>
</dbReference>
<organism evidence="2 3">
    <name type="scientific">Salinispora arenicola</name>
    <dbReference type="NCBI Taxonomy" id="168697"/>
    <lineage>
        <taxon>Bacteria</taxon>
        <taxon>Bacillati</taxon>
        <taxon>Actinomycetota</taxon>
        <taxon>Actinomycetes</taxon>
        <taxon>Micromonosporales</taxon>
        <taxon>Micromonosporaceae</taxon>
        <taxon>Salinispora</taxon>
    </lineage>
</organism>
<proteinExistence type="predicted"/>
<name>A0ABQ4JYP2_SALAC</name>
<dbReference type="Pfam" id="PF01541">
    <property type="entry name" value="GIY-YIG"/>
    <property type="match status" value="1"/>
</dbReference>
<dbReference type="InterPro" id="IPR035901">
    <property type="entry name" value="GIY-YIG_endonuc_sf"/>
</dbReference>
<dbReference type="SUPFAM" id="SSF82771">
    <property type="entry name" value="GIY-YIG endonuclease"/>
    <property type="match status" value="1"/>
</dbReference>
<dbReference type="GeneID" id="301046488"/>
<reference evidence="2 3" key="1">
    <citation type="submission" date="2021-03" db="EMBL/GenBank/DDBJ databases">
        <title>Whole genome shotgun sequence of Salinispora arenicola NBRC 105043.</title>
        <authorList>
            <person name="Komaki H."/>
            <person name="Tamura T."/>
        </authorList>
    </citation>
    <scope>NUCLEOTIDE SEQUENCE [LARGE SCALE GENOMIC DNA]</scope>
    <source>
        <strain evidence="2 3">NBRC 105043</strain>
    </source>
</reference>